<accession>A0A6C0JK12</accession>
<name>A0A6C0JK12_9ZZZZ</name>
<dbReference type="Pfam" id="PF04851">
    <property type="entry name" value="ResIII"/>
    <property type="match status" value="1"/>
</dbReference>
<keyword evidence="1" id="KW-0175">Coiled coil</keyword>
<dbReference type="AlphaFoldDB" id="A0A6C0JK12"/>
<feature type="domain" description="Helicase ATP-binding" evidence="3">
    <location>
        <begin position="450"/>
        <end position="646"/>
    </location>
</feature>
<evidence type="ECO:0000313" key="4">
    <source>
        <dbReference type="EMBL" id="QHU05982.1"/>
    </source>
</evidence>
<dbReference type="InterPro" id="IPR027417">
    <property type="entry name" value="P-loop_NTPase"/>
</dbReference>
<dbReference type="InterPro" id="IPR014001">
    <property type="entry name" value="Helicase_ATP-bd"/>
</dbReference>
<dbReference type="SUPFAM" id="SSF52540">
    <property type="entry name" value="P-loop containing nucleoside triphosphate hydrolases"/>
    <property type="match status" value="2"/>
</dbReference>
<dbReference type="EMBL" id="MN740430">
    <property type="protein sequence ID" value="QHU05982.1"/>
    <property type="molecule type" value="Genomic_DNA"/>
</dbReference>
<feature type="compositionally biased region" description="Basic residues" evidence="2">
    <location>
        <begin position="1083"/>
        <end position="1092"/>
    </location>
</feature>
<feature type="region of interest" description="Disordered" evidence="2">
    <location>
        <begin position="1048"/>
        <end position="1092"/>
    </location>
</feature>
<dbReference type="GO" id="GO:0005524">
    <property type="term" value="F:ATP binding"/>
    <property type="evidence" value="ECO:0007669"/>
    <property type="project" value="InterPro"/>
</dbReference>
<evidence type="ECO:0000256" key="1">
    <source>
        <dbReference type="SAM" id="Coils"/>
    </source>
</evidence>
<feature type="compositionally biased region" description="Basic and acidic residues" evidence="2">
    <location>
        <begin position="1048"/>
        <end position="1082"/>
    </location>
</feature>
<protein>
    <recommendedName>
        <fullName evidence="3">Helicase ATP-binding domain-containing protein</fullName>
    </recommendedName>
</protein>
<feature type="coiled-coil region" evidence="1">
    <location>
        <begin position="788"/>
        <end position="840"/>
    </location>
</feature>
<dbReference type="Gene3D" id="3.40.50.300">
    <property type="entry name" value="P-loop containing nucleotide triphosphate hydrolases"/>
    <property type="match status" value="1"/>
</dbReference>
<dbReference type="PROSITE" id="PS51192">
    <property type="entry name" value="HELICASE_ATP_BIND_1"/>
    <property type="match status" value="1"/>
</dbReference>
<feature type="compositionally biased region" description="Basic and acidic residues" evidence="2">
    <location>
        <begin position="146"/>
        <end position="162"/>
    </location>
</feature>
<feature type="region of interest" description="Disordered" evidence="2">
    <location>
        <begin position="124"/>
        <end position="162"/>
    </location>
</feature>
<dbReference type="CDD" id="cd18785">
    <property type="entry name" value="SF2_C"/>
    <property type="match status" value="1"/>
</dbReference>
<feature type="coiled-coil region" evidence="1">
    <location>
        <begin position="869"/>
        <end position="918"/>
    </location>
</feature>
<evidence type="ECO:0000259" key="3">
    <source>
        <dbReference type="PROSITE" id="PS51192"/>
    </source>
</evidence>
<dbReference type="InterPro" id="IPR006935">
    <property type="entry name" value="Helicase/UvrB_N"/>
</dbReference>
<dbReference type="GO" id="GO:0003677">
    <property type="term" value="F:DNA binding"/>
    <property type="evidence" value="ECO:0007669"/>
    <property type="project" value="InterPro"/>
</dbReference>
<feature type="compositionally biased region" description="Acidic residues" evidence="2">
    <location>
        <begin position="128"/>
        <end position="145"/>
    </location>
</feature>
<sequence>MEYDDFFDDLDENIIDNDMNIAFDAKCVRQKSNWSKRSKIYRFDEINFDPKMLLKDIPEKSPKLKALLKKINELDKKDLKKHGKLFKHFIFSDLKSSSYGAKLIASALIASGMKIGYNAEINPKYVDSEEDEEEESDSDSDDYDSVEQKGGENTPEKKNKNNEKRYNKIELLSNDVLERTKNKNFYLLSSVSVYDQPISTVLKKSILKSFNSRPDNIHGELARIIVMDSGFKEGIDLFDIKYVHIFEPSTVPADQKQVIGRGTRTCGQRGLDFHPQQGWPLHVFVYDLEIPDELKNSFMGTKTAIELYLKAMNLDIRLLNFASDLEKTTVVGSVDYDLNKNIHSFSIPIISIDEKREGFELNEHLRGSKEAVYNGGGPKQRLSIREGEPFVVPEPKRLGYNEMRDYIKDQFSEFTWESVKMENLCAEKQSGGSGEIIKMTPTQDFIRHYFTPTNPVKGMLLHHSVGTGKTCSAIAAATTSFEKQGYTILWVTRTTLKSDIWKNMFDQVCSESIRNQITNSGLQIPDEQNKRMRLLSKAWSIRPMSYKQFSNLVSKQNSLYNALVKINGKEDPLRKTLLIIDEAHKLYGGGDLSSIEKPDMNALHQALMYSYQYSGIFSVKLLLMTATPITTDPMELIKLINLCKPPDEQMPSDFESFSKSYLDDDGKFTDRGRAQYLDDISGYVSYLNREKDARQFAQPIIEHIHVPISDDIDMAKRFDKKIVRDIMESDLPELKNKLKEESKLMRGELGDLDINKFKFLKDEICGDLEGSSLKTCERVVNQNIKLMVKEAKVEADKIRGKVKELRELIKDKNETKKVALADITGNIEEYEDDYEQYKGTLLYQLKNKCGKKVSNLAKLSDIINQHPHIINLDEKIKDYNNRITDLSKEVKQLSENYKKRKEYLKNMLKEDLNELERSSIKTAIKCNHKEYSNLIKLKQNNVTLTKRDINKKIKGIQKTRKMHIGNIQKTIKKKIIEDERKKRALDTEERKIRKTLRKQQGYQEEIKHELLNTLVKKYRSKIMDNLVDIDEESHAKEVDKNEKIRFKELEKQRKLANKKREAEEKKANREKEKQTKKAEKANARKTKKTKGE</sequence>
<reference evidence="4" key="1">
    <citation type="journal article" date="2020" name="Nature">
        <title>Giant virus diversity and host interactions through global metagenomics.</title>
        <authorList>
            <person name="Schulz F."/>
            <person name="Roux S."/>
            <person name="Paez-Espino D."/>
            <person name="Jungbluth S."/>
            <person name="Walsh D.A."/>
            <person name="Denef V.J."/>
            <person name="McMahon K.D."/>
            <person name="Konstantinidis K.T."/>
            <person name="Eloe-Fadrosh E.A."/>
            <person name="Kyrpides N.C."/>
            <person name="Woyke T."/>
        </authorList>
    </citation>
    <scope>NUCLEOTIDE SEQUENCE</scope>
    <source>
        <strain evidence="4">GVMAG-M-3300027747-57</strain>
    </source>
</reference>
<dbReference type="GO" id="GO:0016787">
    <property type="term" value="F:hydrolase activity"/>
    <property type="evidence" value="ECO:0007669"/>
    <property type="project" value="InterPro"/>
</dbReference>
<evidence type="ECO:0000256" key="2">
    <source>
        <dbReference type="SAM" id="MobiDB-lite"/>
    </source>
</evidence>
<organism evidence="4">
    <name type="scientific">viral metagenome</name>
    <dbReference type="NCBI Taxonomy" id="1070528"/>
    <lineage>
        <taxon>unclassified sequences</taxon>
        <taxon>metagenomes</taxon>
        <taxon>organismal metagenomes</taxon>
    </lineage>
</organism>
<proteinExistence type="predicted"/>